<dbReference type="InterPro" id="IPR003439">
    <property type="entry name" value="ABC_transporter-like_ATP-bd"/>
</dbReference>
<keyword evidence="6" id="KW-1185">Reference proteome</keyword>
<keyword evidence="2" id="KW-0547">Nucleotide-binding</keyword>
<feature type="domain" description="ABC transporter" evidence="5">
    <location>
        <begin position="81"/>
        <end position="325"/>
    </location>
</feature>
<name>A0A914C474_9BILA</name>
<evidence type="ECO:0000256" key="2">
    <source>
        <dbReference type="ARBA" id="ARBA00022741"/>
    </source>
</evidence>
<feature type="domain" description="ABC transporter" evidence="5">
    <location>
        <begin position="408"/>
        <end position="622"/>
    </location>
</feature>
<dbReference type="InterPro" id="IPR003593">
    <property type="entry name" value="AAA+_ATPase"/>
</dbReference>
<evidence type="ECO:0000256" key="3">
    <source>
        <dbReference type="ARBA" id="ARBA00022840"/>
    </source>
</evidence>
<keyword evidence="3" id="KW-0067">ATP-binding</keyword>
<evidence type="ECO:0000259" key="5">
    <source>
        <dbReference type="PROSITE" id="PS50893"/>
    </source>
</evidence>
<dbReference type="FunFam" id="3.40.50.300:FF:000011">
    <property type="entry name" value="Putative ABC transporter ATP-binding component"/>
    <property type="match status" value="1"/>
</dbReference>
<dbReference type="CDD" id="cd03221">
    <property type="entry name" value="ABCF_EF-3"/>
    <property type="match status" value="2"/>
</dbReference>
<dbReference type="Pfam" id="PF00005">
    <property type="entry name" value="ABC_tran"/>
    <property type="match status" value="2"/>
</dbReference>
<dbReference type="WBParaSite" id="ACRNAN_Path_25.g91.t1">
    <property type="protein sequence ID" value="ACRNAN_Path_25.g91.t1"/>
    <property type="gene ID" value="ACRNAN_Path_25.g91"/>
</dbReference>
<dbReference type="GO" id="GO:0016887">
    <property type="term" value="F:ATP hydrolysis activity"/>
    <property type="evidence" value="ECO:0007669"/>
    <property type="project" value="InterPro"/>
</dbReference>
<dbReference type="PROSITE" id="PS00211">
    <property type="entry name" value="ABC_TRANSPORTER_1"/>
    <property type="match status" value="2"/>
</dbReference>
<evidence type="ECO:0000313" key="6">
    <source>
        <dbReference type="Proteomes" id="UP000887540"/>
    </source>
</evidence>
<accession>A0A914C474</accession>
<dbReference type="InterPro" id="IPR027417">
    <property type="entry name" value="P-loop_NTPase"/>
</dbReference>
<dbReference type="SUPFAM" id="SSF52540">
    <property type="entry name" value="P-loop containing nucleoside triphosphate hydrolases"/>
    <property type="match status" value="2"/>
</dbReference>
<dbReference type="SMART" id="SM00382">
    <property type="entry name" value="AAA"/>
    <property type="match status" value="2"/>
</dbReference>
<dbReference type="PANTHER" id="PTHR19211">
    <property type="entry name" value="ATP-BINDING TRANSPORT PROTEIN-RELATED"/>
    <property type="match status" value="1"/>
</dbReference>
<reference evidence="7" key="1">
    <citation type="submission" date="2022-11" db="UniProtKB">
        <authorList>
            <consortium name="WormBaseParasite"/>
        </authorList>
    </citation>
    <scope>IDENTIFICATION</scope>
</reference>
<dbReference type="AlphaFoldDB" id="A0A914C474"/>
<evidence type="ECO:0000313" key="7">
    <source>
        <dbReference type="WBParaSite" id="ACRNAN_Path_25.g91.t1"/>
    </source>
</evidence>
<dbReference type="Gene3D" id="3.40.50.300">
    <property type="entry name" value="P-loop containing nucleotide triphosphate hydrolases"/>
    <property type="match status" value="2"/>
</dbReference>
<proteinExistence type="predicted"/>
<dbReference type="InterPro" id="IPR050611">
    <property type="entry name" value="ABCF"/>
</dbReference>
<dbReference type="FunFam" id="3.40.50.300:FF:002050">
    <property type="entry name" value="ABC transporter, class F"/>
    <property type="match status" value="1"/>
</dbReference>
<dbReference type="PROSITE" id="PS50893">
    <property type="entry name" value="ABC_TRANSPORTER_2"/>
    <property type="match status" value="2"/>
</dbReference>
<dbReference type="InterPro" id="IPR017871">
    <property type="entry name" value="ABC_transporter-like_CS"/>
</dbReference>
<dbReference type="Proteomes" id="UP000887540">
    <property type="component" value="Unplaced"/>
</dbReference>
<dbReference type="PANTHER" id="PTHR19211:SF14">
    <property type="entry name" value="ATP-BINDING CASSETTE SUB-FAMILY F MEMBER 1"/>
    <property type="match status" value="1"/>
</dbReference>
<protein>
    <submittedName>
        <fullName evidence="7">ABC transporter domain-containing protein</fullName>
    </submittedName>
</protein>
<evidence type="ECO:0000256" key="4">
    <source>
        <dbReference type="SAM" id="MobiDB-lite"/>
    </source>
</evidence>
<feature type="region of interest" description="Disordered" evidence="4">
    <location>
        <begin position="28"/>
        <end position="54"/>
    </location>
</feature>
<evidence type="ECO:0000256" key="1">
    <source>
        <dbReference type="ARBA" id="ARBA00022737"/>
    </source>
</evidence>
<feature type="region of interest" description="Disordered" evidence="4">
    <location>
        <begin position="336"/>
        <end position="382"/>
    </location>
</feature>
<organism evidence="6 7">
    <name type="scientific">Acrobeloides nanus</name>
    <dbReference type="NCBI Taxonomy" id="290746"/>
    <lineage>
        <taxon>Eukaryota</taxon>
        <taxon>Metazoa</taxon>
        <taxon>Ecdysozoa</taxon>
        <taxon>Nematoda</taxon>
        <taxon>Chromadorea</taxon>
        <taxon>Rhabditida</taxon>
        <taxon>Tylenchina</taxon>
        <taxon>Cephalobomorpha</taxon>
        <taxon>Cephaloboidea</taxon>
        <taxon>Cephalobidae</taxon>
        <taxon>Acrobeloides</taxon>
    </lineage>
</organism>
<dbReference type="GO" id="GO:0005524">
    <property type="term" value="F:ATP binding"/>
    <property type="evidence" value="ECO:0007669"/>
    <property type="project" value="UniProtKB-KW"/>
</dbReference>
<sequence length="629" mass="70307">MNVGEKKISRKDLKKAAKKAEYENELRAMGSLVEQPGSAQNGEEREGGGIGAGAQLGHQFTVSQQVKSTARAAQQEHAVDIVVENFDISAQGRQLFNKADLKIAVGRRYGLVGPNGMGKTTLLKHIAARKLDIPPHIDVLYCEQEIEVDKTSAIDTVIKSDKVRLALLEEEAELTKKLEDGDITVNERLKEVHDELRNIGADAAEPKARRILAGLGFDRQMQDKPVEAFSGGWRMRISLARALFLEPTLLLLDEPTNHLDLNAVIWLDNYLQQWKKTLLVVSHDQSFVDNICTDIIHLQDMKLYYYKGNYSSFKKMYDQKMKEHLRAYENQQKQLTALKKGGKSSKQATEDIKNRMAAKQNKQTKGKKGSSTMGDEDDAPPPELIQRIKEYTVKFVFPEPPKLPPPVLGLHNVTFGYGDKILFKSLEFGVDMDSRIAIVGPNGVGKSTLLKLLYGKLEPKEGEVRKHRQLKIGWFDQHANESLNGEQSAVEYLVTKFQIDPQIARKNLGMTGLPGISHTVKIKDLSGGQKSRVALAELSLSSPDILILDEPTNNLDIESIQALAAAIEDYTGGVLMVTHDERLIRATECQLWIVENQGVFEIDGDFDDYRGEILKQLGETLMTPNKENE</sequence>
<keyword evidence="1" id="KW-0677">Repeat</keyword>
<dbReference type="NCBIfam" id="NF000355">
    <property type="entry name" value="ribo_prot_ABC_F"/>
    <property type="match status" value="1"/>
</dbReference>